<dbReference type="PANTHER" id="PTHR12190">
    <property type="entry name" value="A-KINASE ANCHOR PROTEIN AKAP 8"/>
    <property type="match status" value="1"/>
</dbReference>
<evidence type="ECO:0000256" key="7">
    <source>
        <dbReference type="ARBA" id="ARBA00023125"/>
    </source>
</evidence>
<name>A0AAD3MC54_LATJO</name>
<evidence type="ECO:0000256" key="10">
    <source>
        <dbReference type="ARBA" id="ARBA00040207"/>
    </source>
</evidence>
<dbReference type="Pfam" id="PF04988">
    <property type="entry name" value="AKAP95"/>
    <property type="match status" value="1"/>
</dbReference>
<dbReference type="InterPro" id="IPR003604">
    <property type="entry name" value="Matrin/U1-like-C_Znf_C2H2"/>
</dbReference>
<keyword evidence="2" id="KW-0507">mRNA processing</keyword>
<keyword evidence="5 12" id="KW-0863">Zinc-finger</keyword>
<feature type="domain" description="C2H2 AKAP95-type" evidence="14">
    <location>
        <begin position="367"/>
        <end position="390"/>
    </location>
</feature>
<dbReference type="AlphaFoldDB" id="A0AAD3MC54"/>
<dbReference type="InterPro" id="IPR007071">
    <property type="entry name" value="AKAP95"/>
</dbReference>
<dbReference type="PANTHER" id="PTHR12190:SF1">
    <property type="entry name" value="DBIRD COMPLEX SUBUNIT ZNF326"/>
    <property type="match status" value="1"/>
</dbReference>
<dbReference type="SMART" id="SM00451">
    <property type="entry name" value="ZnF_U1"/>
    <property type="match status" value="2"/>
</dbReference>
<keyword evidence="4" id="KW-0677">Repeat</keyword>
<reference evidence="15" key="1">
    <citation type="submission" date="2022-08" db="EMBL/GenBank/DDBJ databases">
        <title>Genome sequencing of akame (Lates japonicus).</title>
        <authorList>
            <person name="Hashiguchi Y."/>
            <person name="Takahashi H."/>
        </authorList>
    </citation>
    <scope>NUCLEOTIDE SEQUENCE</scope>
    <source>
        <strain evidence="15">Kochi</strain>
    </source>
</reference>
<keyword evidence="6" id="KW-0862">Zinc</keyword>
<comment type="similarity">
    <text evidence="12">Belongs to the AKAP95 family.</text>
</comment>
<evidence type="ECO:0000256" key="8">
    <source>
        <dbReference type="ARBA" id="ARBA00023187"/>
    </source>
</evidence>
<dbReference type="GO" id="GO:0008270">
    <property type="term" value="F:zinc ion binding"/>
    <property type="evidence" value="ECO:0007669"/>
    <property type="project" value="UniProtKB-KW"/>
</dbReference>
<dbReference type="Proteomes" id="UP001279410">
    <property type="component" value="Unassembled WGS sequence"/>
</dbReference>
<proteinExistence type="inferred from homology"/>
<evidence type="ECO:0000256" key="13">
    <source>
        <dbReference type="SAM" id="MobiDB-lite"/>
    </source>
</evidence>
<feature type="region of interest" description="Disordered" evidence="13">
    <location>
        <begin position="41"/>
        <end position="194"/>
    </location>
</feature>
<sequence>MNRQTNVPFSPSTIGAAPVYKQLPGRVPKDFIEAMKRLPVKPADSSNIRTADMAVKTLPTRKRAAPSTSKWKSSFKPVGDEDDDSQDKGATSSEKAELYDPYDPGSSDSELEMGQSKEKSSHLSSGQDNNQGRKRSRWDCEPGSRLLERRDFSAETRPSENRGLSSGHRMPERQAYSSNTESLDRPAYGSISRPLDHRVCSPDRIVHISSTQQFPASYGGQKTNGITVVEHRRETTTSVRLSPPKIQRDYQHQSGFAETALDQIKPATEVARKRNKTVIMDSSPITCDLCDVELANGQELEDHLDSNSHWATLEHIQQRNNYDDMAIAFLQEVMLYKSRQCSRAIEDCALQALQENDHMTKVEMFHCAACSVFVSTSASSVQTHITSQEHLSNTKEFEVQQKRSCLSKSETIMKELRPQFEHFMKGDSPFE</sequence>
<evidence type="ECO:0000256" key="11">
    <source>
        <dbReference type="ARBA" id="ARBA00043254"/>
    </source>
</evidence>
<comment type="subcellular location">
    <subcellularLocation>
        <location evidence="1">Nucleus</location>
    </subcellularLocation>
</comment>
<dbReference type="PROSITE" id="PS51799">
    <property type="entry name" value="ZF_C2H2_AKAP95"/>
    <property type="match status" value="1"/>
</dbReference>
<evidence type="ECO:0000256" key="12">
    <source>
        <dbReference type="PROSITE-ProRule" id="PRU01140"/>
    </source>
</evidence>
<keyword evidence="3" id="KW-0479">Metal-binding</keyword>
<dbReference type="GO" id="GO:0008380">
    <property type="term" value="P:RNA splicing"/>
    <property type="evidence" value="ECO:0007669"/>
    <property type="project" value="UniProtKB-KW"/>
</dbReference>
<dbReference type="GO" id="GO:0044609">
    <property type="term" value="C:DBIRD complex"/>
    <property type="evidence" value="ECO:0007669"/>
    <property type="project" value="TreeGrafter"/>
</dbReference>
<evidence type="ECO:0000256" key="1">
    <source>
        <dbReference type="ARBA" id="ARBA00004123"/>
    </source>
</evidence>
<evidence type="ECO:0000256" key="4">
    <source>
        <dbReference type="ARBA" id="ARBA00022737"/>
    </source>
</evidence>
<protein>
    <recommendedName>
        <fullName evidence="10">DBIRD complex subunit ZNF326</fullName>
    </recommendedName>
    <alternativeName>
        <fullName evidence="11">Zinc finger protein 326</fullName>
    </alternativeName>
</protein>
<keyword evidence="8" id="KW-0508">mRNA splicing</keyword>
<dbReference type="EMBL" id="BRZM01000010">
    <property type="protein sequence ID" value="GLD51202.1"/>
    <property type="molecule type" value="Genomic_DNA"/>
</dbReference>
<evidence type="ECO:0000259" key="14">
    <source>
        <dbReference type="PROSITE" id="PS51799"/>
    </source>
</evidence>
<evidence type="ECO:0000313" key="16">
    <source>
        <dbReference type="Proteomes" id="UP001279410"/>
    </source>
</evidence>
<comment type="caution">
    <text evidence="15">The sequence shown here is derived from an EMBL/GenBank/DDBJ whole genome shotgun (WGS) entry which is preliminary data.</text>
</comment>
<evidence type="ECO:0000256" key="6">
    <source>
        <dbReference type="ARBA" id="ARBA00022833"/>
    </source>
</evidence>
<dbReference type="GO" id="GO:0005634">
    <property type="term" value="C:nucleus"/>
    <property type="evidence" value="ECO:0007669"/>
    <property type="project" value="UniProtKB-SubCell"/>
</dbReference>
<evidence type="ECO:0000256" key="3">
    <source>
        <dbReference type="ARBA" id="ARBA00022723"/>
    </source>
</evidence>
<dbReference type="GO" id="GO:0032784">
    <property type="term" value="P:regulation of DNA-templated transcription elongation"/>
    <property type="evidence" value="ECO:0007669"/>
    <property type="project" value="TreeGrafter"/>
</dbReference>
<keyword evidence="7" id="KW-0238">DNA-binding</keyword>
<evidence type="ECO:0000313" key="15">
    <source>
        <dbReference type="EMBL" id="GLD51202.1"/>
    </source>
</evidence>
<feature type="compositionally biased region" description="Basic and acidic residues" evidence="13">
    <location>
        <begin position="137"/>
        <end position="160"/>
    </location>
</feature>
<keyword evidence="9" id="KW-0539">Nucleus</keyword>
<dbReference type="GO" id="GO:0003677">
    <property type="term" value="F:DNA binding"/>
    <property type="evidence" value="ECO:0007669"/>
    <property type="project" value="UniProtKB-KW"/>
</dbReference>
<evidence type="ECO:0000256" key="2">
    <source>
        <dbReference type="ARBA" id="ARBA00022664"/>
    </source>
</evidence>
<dbReference type="GO" id="GO:0006397">
    <property type="term" value="P:mRNA processing"/>
    <property type="evidence" value="ECO:0007669"/>
    <property type="project" value="UniProtKB-KW"/>
</dbReference>
<dbReference type="InterPro" id="IPR034736">
    <property type="entry name" value="ZF_C2H2_AKAP95"/>
</dbReference>
<gene>
    <name evidence="15" type="ORF">AKAME5_000429100</name>
</gene>
<organism evidence="15 16">
    <name type="scientific">Lates japonicus</name>
    <name type="common">Japanese lates</name>
    <dbReference type="NCBI Taxonomy" id="270547"/>
    <lineage>
        <taxon>Eukaryota</taxon>
        <taxon>Metazoa</taxon>
        <taxon>Chordata</taxon>
        <taxon>Craniata</taxon>
        <taxon>Vertebrata</taxon>
        <taxon>Euteleostomi</taxon>
        <taxon>Actinopterygii</taxon>
        <taxon>Neopterygii</taxon>
        <taxon>Teleostei</taxon>
        <taxon>Neoteleostei</taxon>
        <taxon>Acanthomorphata</taxon>
        <taxon>Carangaria</taxon>
        <taxon>Carangaria incertae sedis</taxon>
        <taxon>Centropomidae</taxon>
        <taxon>Lates</taxon>
    </lineage>
</organism>
<accession>A0AAD3MC54</accession>
<keyword evidence="16" id="KW-1185">Reference proteome</keyword>
<evidence type="ECO:0000256" key="9">
    <source>
        <dbReference type="ARBA" id="ARBA00023242"/>
    </source>
</evidence>
<evidence type="ECO:0000256" key="5">
    <source>
        <dbReference type="ARBA" id="ARBA00022771"/>
    </source>
</evidence>